<dbReference type="PANTHER" id="PTHR43236">
    <property type="entry name" value="ANTITOXIN HIGA1"/>
    <property type="match status" value="1"/>
</dbReference>
<feature type="compositionally biased region" description="Polar residues" evidence="1">
    <location>
        <begin position="12"/>
        <end position="22"/>
    </location>
</feature>
<dbReference type="InterPro" id="IPR052345">
    <property type="entry name" value="Rad_response_metalloprotease"/>
</dbReference>
<dbReference type="SMART" id="SM00530">
    <property type="entry name" value="HTH_XRE"/>
    <property type="match status" value="1"/>
</dbReference>
<feature type="region of interest" description="Disordered" evidence="1">
    <location>
        <begin position="1"/>
        <end position="25"/>
    </location>
</feature>
<evidence type="ECO:0000259" key="2">
    <source>
        <dbReference type="PROSITE" id="PS50943"/>
    </source>
</evidence>
<keyword evidence="4" id="KW-1185">Reference proteome</keyword>
<dbReference type="Gene3D" id="1.10.260.40">
    <property type="entry name" value="lambda repressor-like DNA-binding domains"/>
    <property type="match status" value="1"/>
</dbReference>
<accession>A0ABW0CE87</accession>
<name>A0ABW0CE87_STRCD</name>
<dbReference type="InterPro" id="IPR010982">
    <property type="entry name" value="Lambda_DNA-bd_dom_sf"/>
</dbReference>
<dbReference type="EMBL" id="JBHSKM010000004">
    <property type="protein sequence ID" value="MFC5214179.1"/>
    <property type="molecule type" value="Genomic_DNA"/>
</dbReference>
<dbReference type="RefSeq" id="WP_380850015.1">
    <property type="nucleotide sequence ID" value="NZ_JBHSKM010000004.1"/>
</dbReference>
<feature type="compositionally biased region" description="Basic and acidic residues" evidence="1">
    <location>
        <begin position="1"/>
        <end position="11"/>
    </location>
</feature>
<organism evidence="3 4">
    <name type="scientific">Streptomyces coerulescens</name>
    <dbReference type="NCBI Taxonomy" id="29304"/>
    <lineage>
        <taxon>Bacteria</taxon>
        <taxon>Bacillati</taxon>
        <taxon>Actinomycetota</taxon>
        <taxon>Actinomycetes</taxon>
        <taxon>Kitasatosporales</taxon>
        <taxon>Streptomycetaceae</taxon>
        <taxon>Streptomyces</taxon>
    </lineage>
</organism>
<feature type="domain" description="HTH cro/C1-type" evidence="2">
    <location>
        <begin position="26"/>
        <end position="80"/>
    </location>
</feature>
<proteinExistence type="predicted"/>
<evidence type="ECO:0000313" key="4">
    <source>
        <dbReference type="Proteomes" id="UP001596263"/>
    </source>
</evidence>
<protein>
    <submittedName>
        <fullName evidence="3">Helix-turn-helix domain-containing protein</fullName>
    </submittedName>
</protein>
<dbReference type="SUPFAM" id="SSF47413">
    <property type="entry name" value="lambda repressor-like DNA-binding domains"/>
    <property type="match status" value="1"/>
</dbReference>
<evidence type="ECO:0000313" key="3">
    <source>
        <dbReference type="EMBL" id="MFC5214179.1"/>
    </source>
</evidence>
<feature type="region of interest" description="Disordered" evidence="1">
    <location>
        <begin position="117"/>
        <end position="148"/>
    </location>
</feature>
<dbReference type="CDD" id="cd00093">
    <property type="entry name" value="HTH_XRE"/>
    <property type="match status" value="1"/>
</dbReference>
<dbReference type="PROSITE" id="PS50943">
    <property type="entry name" value="HTH_CROC1"/>
    <property type="match status" value="1"/>
</dbReference>
<dbReference type="Pfam" id="PF13560">
    <property type="entry name" value="HTH_31"/>
    <property type="match status" value="1"/>
</dbReference>
<sequence>MDKSKPHRQPDGEQQPTEQQQVGRRLRTARETLGLTQDDVAGALGVPRTSVTAMESGQRNVTALELRRLARLYRRTVHWLLGEEEEDAAVDNALYRATAELSENDKEQVLRFAQFLAAAGSPPTPRKRRSAPAPFGTPIPPIQPPGQQ</sequence>
<dbReference type="Proteomes" id="UP001596263">
    <property type="component" value="Unassembled WGS sequence"/>
</dbReference>
<gene>
    <name evidence="3" type="ORF">ACFPQ9_10120</name>
</gene>
<dbReference type="PANTHER" id="PTHR43236:SF1">
    <property type="entry name" value="BLL7220 PROTEIN"/>
    <property type="match status" value="1"/>
</dbReference>
<dbReference type="InterPro" id="IPR001387">
    <property type="entry name" value="Cro/C1-type_HTH"/>
</dbReference>
<feature type="compositionally biased region" description="Pro residues" evidence="1">
    <location>
        <begin position="135"/>
        <end position="148"/>
    </location>
</feature>
<evidence type="ECO:0000256" key="1">
    <source>
        <dbReference type="SAM" id="MobiDB-lite"/>
    </source>
</evidence>
<reference evidence="4" key="1">
    <citation type="journal article" date="2019" name="Int. J. Syst. Evol. Microbiol.">
        <title>The Global Catalogue of Microorganisms (GCM) 10K type strain sequencing project: providing services to taxonomists for standard genome sequencing and annotation.</title>
        <authorList>
            <consortium name="The Broad Institute Genomics Platform"/>
            <consortium name="The Broad Institute Genome Sequencing Center for Infectious Disease"/>
            <person name="Wu L."/>
            <person name="Ma J."/>
        </authorList>
    </citation>
    <scope>NUCLEOTIDE SEQUENCE [LARGE SCALE GENOMIC DNA]</scope>
    <source>
        <strain evidence="4">KCTC 42586</strain>
    </source>
</reference>
<comment type="caution">
    <text evidence="3">The sequence shown here is derived from an EMBL/GenBank/DDBJ whole genome shotgun (WGS) entry which is preliminary data.</text>
</comment>